<dbReference type="HOGENOM" id="CLU_081297_3_1_2"/>
<keyword evidence="1" id="KW-0812">Transmembrane</keyword>
<dbReference type="STRING" id="1434108.MSBRM_0838"/>
<dbReference type="KEGG" id="mby:MSBRM_0838"/>
<dbReference type="RefSeq" id="WP_011308363.1">
    <property type="nucleotide sequence ID" value="NZ_CP009528.1"/>
</dbReference>
<keyword evidence="1" id="KW-1133">Transmembrane helix</keyword>
<gene>
    <name evidence="3" type="ORF">MSBRM_0838</name>
</gene>
<organism evidence="3 4">
    <name type="scientific">Methanosarcina barkeri MS</name>
    <dbReference type="NCBI Taxonomy" id="1434108"/>
    <lineage>
        <taxon>Archaea</taxon>
        <taxon>Methanobacteriati</taxon>
        <taxon>Methanobacteriota</taxon>
        <taxon>Stenosarchaea group</taxon>
        <taxon>Methanomicrobia</taxon>
        <taxon>Methanosarcinales</taxon>
        <taxon>Methanosarcinaceae</taxon>
        <taxon>Methanosarcina</taxon>
    </lineage>
</organism>
<evidence type="ECO:0000313" key="4">
    <source>
        <dbReference type="Proteomes" id="UP000033033"/>
    </source>
</evidence>
<sequence>MAGNAFCRACGAEILDETEICPKCGVRQKPAQVKNPGLAAVASFFWVGLGQIYNGQIGKGLLFMVIEGINILLLFVVIGFITLPIFWAYAIYDAYKTAEKINNNTV</sequence>
<dbReference type="GeneID" id="24822749"/>
<keyword evidence="4" id="KW-1185">Reference proteome</keyword>
<protein>
    <recommendedName>
        <fullName evidence="2">Zinc-ribbon domain-containing protein</fullName>
    </recommendedName>
</protein>
<proteinExistence type="predicted"/>
<feature type="transmembrane region" description="Helical" evidence="1">
    <location>
        <begin position="69"/>
        <end position="92"/>
    </location>
</feature>
<feature type="domain" description="Zinc-ribbon" evidence="2">
    <location>
        <begin position="6"/>
        <end position="25"/>
    </location>
</feature>
<reference evidence="3 4" key="1">
    <citation type="submission" date="2014-07" db="EMBL/GenBank/DDBJ databases">
        <title>Methanogenic archaea and the global carbon cycle.</title>
        <authorList>
            <person name="Henriksen J.R."/>
            <person name="Luke J."/>
            <person name="Reinhart S."/>
            <person name="Benedict M.N."/>
            <person name="Youngblut N.D."/>
            <person name="Metcalf M.E."/>
            <person name="Whitaker R.J."/>
            <person name="Metcalf W.W."/>
        </authorList>
    </citation>
    <scope>NUCLEOTIDE SEQUENCE [LARGE SCALE GENOMIC DNA]</scope>
    <source>
        <strain evidence="3 4">MS</strain>
    </source>
</reference>
<keyword evidence="1" id="KW-0472">Membrane</keyword>
<evidence type="ECO:0000259" key="2">
    <source>
        <dbReference type="Pfam" id="PF13240"/>
    </source>
</evidence>
<dbReference type="Pfam" id="PF13240">
    <property type="entry name" value="Zn_Ribbon_1"/>
    <property type="match status" value="1"/>
</dbReference>
<evidence type="ECO:0000256" key="1">
    <source>
        <dbReference type="SAM" id="Phobius"/>
    </source>
</evidence>
<dbReference type="PATRIC" id="fig|1434108.4.peg.1010"/>
<name>A0A0E3LMY6_METBA</name>
<evidence type="ECO:0000313" key="3">
    <source>
        <dbReference type="EMBL" id="AKB53836.1"/>
    </source>
</evidence>
<dbReference type="AlphaFoldDB" id="A0A0E3LMY6"/>
<dbReference type="EMBL" id="CP009528">
    <property type="protein sequence ID" value="AKB53836.1"/>
    <property type="molecule type" value="Genomic_DNA"/>
</dbReference>
<accession>A0A0E3LMY6</accession>
<feature type="transmembrane region" description="Helical" evidence="1">
    <location>
        <begin position="37"/>
        <end position="57"/>
    </location>
</feature>
<dbReference type="Proteomes" id="UP000033033">
    <property type="component" value="Chromosome"/>
</dbReference>
<dbReference type="InterPro" id="IPR026870">
    <property type="entry name" value="Zinc_ribbon_dom"/>
</dbReference>